<dbReference type="GO" id="GO:0005506">
    <property type="term" value="F:iron ion binding"/>
    <property type="evidence" value="ECO:0007669"/>
    <property type="project" value="InterPro"/>
</dbReference>
<dbReference type="GO" id="GO:0016131">
    <property type="term" value="P:brassinosteroid metabolic process"/>
    <property type="evidence" value="ECO:0007669"/>
    <property type="project" value="TreeGrafter"/>
</dbReference>
<evidence type="ECO:0000313" key="12">
    <source>
        <dbReference type="EMBL" id="RRT37152.1"/>
    </source>
</evidence>
<dbReference type="Gene3D" id="1.10.630.10">
    <property type="entry name" value="Cytochrome P450"/>
    <property type="match status" value="1"/>
</dbReference>
<evidence type="ECO:0000256" key="9">
    <source>
        <dbReference type="ARBA" id="ARBA00023033"/>
    </source>
</evidence>
<feature type="transmembrane region" description="Helical" evidence="11">
    <location>
        <begin position="101"/>
        <end position="123"/>
    </location>
</feature>
<sequence>MDVVLVPECHWGLHVHGTEGVGLLVVEAEEGGGALREAGDQGSPLPLLRWLCQRHGWPDAGGLLQANDASDLPQHPPKSPLLLSPLEEDLWYMTPSTSLPLILPFVSFCLGFPLNGSTFLLWFGPTARLAVADPSLIREILLSRSDVFERYESHPLVRQLEGEGLVSLTGEKWAHHRKVLTPTFHMENLKVSLVSYLGFWICTS</sequence>
<comment type="caution">
    <text evidence="12">The sequence shown here is derived from an EMBL/GenBank/DDBJ whole genome shotgun (WGS) entry which is preliminary data.</text>
</comment>
<keyword evidence="4 11" id="KW-0812">Transmembrane</keyword>
<evidence type="ECO:0000256" key="3">
    <source>
        <dbReference type="ARBA" id="ARBA00022617"/>
    </source>
</evidence>
<keyword evidence="6 11" id="KW-1133">Transmembrane helix</keyword>
<dbReference type="InterPro" id="IPR001128">
    <property type="entry name" value="Cyt_P450"/>
</dbReference>
<dbReference type="PANTHER" id="PTHR24282:SF224">
    <property type="entry name" value="CYTOCHROME P450 734A1"/>
    <property type="match status" value="1"/>
</dbReference>
<comment type="subcellular location">
    <subcellularLocation>
        <location evidence="1">Membrane</location>
    </subcellularLocation>
</comment>
<keyword evidence="7" id="KW-0560">Oxidoreductase</keyword>
<proteinExistence type="inferred from homology"/>
<evidence type="ECO:0000313" key="13">
    <source>
        <dbReference type="Proteomes" id="UP000287651"/>
    </source>
</evidence>
<dbReference type="GO" id="GO:0010268">
    <property type="term" value="P:brassinosteroid homeostasis"/>
    <property type="evidence" value="ECO:0007669"/>
    <property type="project" value="TreeGrafter"/>
</dbReference>
<accession>A0A426XCG4</accession>
<dbReference type="InterPro" id="IPR050665">
    <property type="entry name" value="Cytochrome_P450_Monooxygen"/>
</dbReference>
<comment type="similarity">
    <text evidence="2">Belongs to the cytochrome P450 family.</text>
</comment>
<dbReference type="GO" id="GO:0016020">
    <property type="term" value="C:membrane"/>
    <property type="evidence" value="ECO:0007669"/>
    <property type="project" value="UniProtKB-SubCell"/>
</dbReference>
<evidence type="ECO:0000256" key="2">
    <source>
        <dbReference type="ARBA" id="ARBA00010617"/>
    </source>
</evidence>
<evidence type="ECO:0000256" key="11">
    <source>
        <dbReference type="SAM" id="Phobius"/>
    </source>
</evidence>
<dbReference type="InterPro" id="IPR036396">
    <property type="entry name" value="Cyt_P450_sf"/>
</dbReference>
<evidence type="ECO:0000256" key="8">
    <source>
        <dbReference type="ARBA" id="ARBA00023004"/>
    </source>
</evidence>
<keyword evidence="9" id="KW-0503">Monooxygenase</keyword>
<dbReference type="GO" id="GO:0020037">
    <property type="term" value="F:heme binding"/>
    <property type="evidence" value="ECO:0007669"/>
    <property type="project" value="InterPro"/>
</dbReference>
<keyword evidence="3" id="KW-0349">Heme</keyword>
<organism evidence="12 13">
    <name type="scientific">Ensete ventricosum</name>
    <name type="common">Abyssinian banana</name>
    <name type="synonym">Musa ensete</name>
    <dbReference type="NCBI Taxonomy" id="4639"/>
    <lineage>
        <taxon>Eukaryota</taxon>
        <taxon>Viridiplantae</taxon>
        <taxon>Streptophyta</taxon>
        <taxon>Embryophyta</taxon>
        <taxon>Tracheophyta</taxon>
        <taxon>Spermatophyta</taxon>
        <taxon>Magnoliopsida</taxon>
        <taxon>Liliopsida</taxon>
        <taxon>Zingiberales</taxon>
        <taxon>Musaceae</taxon>
        <taxon>Ensete</taxon>
    </lineage>
</organism>
<dbReference type="SUPFAM" id="SSF48264">
    <property type="entry name" value="Cytochrome P450"/>
    <property type="match status" value="1"/>
</dbReference>
<dbReference type="PANTHER" id="PTHR24282">
    <property type="entry name" value="CYTOCHROME P450 FAMILY MEMBER"/>
    <property type="match status" value="1"/>
</dbReference>
<evidence type="ECO:0000256" key="5">
    <source>
        <dbReference type="ARBA" id="ARBA00022723"/>
    </source>
</evidence>
<evidence type="ECO:0000256" key="4">
    <source>
        <dbReference type="ARBA" id="ARBA00022692"/>
    </source>
</evidence>
<evidence type="ECO:0000256" key="10">
    <source>
        <dbReference type="ARBA" id="ARBA00023136"/>
    </source>
</evidence>
<dbReference type="GO" id="GO:0016705">
    <property type="term" value="F:oxidoreductase activity, acting on paired donors, with incorporation or reduction of molecular oxygen"/>
    <property type="evidence" value="ECO:0007669"/>
    <property type="project" value="InterPro"/>
</dbReference>
<evidence type="ECO:0008006" key="14">
    <source>
        <dbReference type="Google" id="ProtNLM"/>
    </source>
</evidence>
<keyword evidence="8" id="KW-0408">Iron</keyword>
<dbReference type="AlphaFoldDB" id="A0A426XCG4"/>
<gene>
    <name evidence="12" type="ORF">B296_00043620</name>
</gene>
<keyword evidence="10 11" id="KW-0472">Membrane</keyword>
<dbReference type="EMBL" id="AMZH03022621">
    <property type="protein sequence ID" value="RRT37152.1"/>
    <property type="molecule type" value="Genomic_DNA"/>
</dbReference>
<dbReference type="GO" id="GO:0004497">
    <property type="term" value="F:monooxygenase activity"/>
    <property type="evidence" value="ECO:0007669"/>
    <property type="project" value="UniProtKB-KW"/>
</dbReference>
<dbReference type="Pfam" id="PF00067">
    <property type="entry name" value="p450"/>
    <property type="match status" value="1"/>
</dbReference>
<evidence type="ECO:0000256" key="6">
    <source>
        <dbReference type="ARBA" id="ARBA00022989"/>
    </source>
</evidence>
<evidence type="ECO:0000256" key="1">
    <source>
        <dbReference type="ARBA" id="ARBA00004370"/>
    </source>
</evidence>
<evidence type="ECO:0000256" key="7">
    <source>
        <dbReference type="ARBA" id="ARBA00023002"/>
    </source>
</evidence>
<dbReference type="Proteomes" id="UP000287651">
    <property type="component" value="Unassembled WGS sequence"/>
</dbReference>
<name>A0A426XCG4_ENSVE</name>
<protein>
    <recommendedName>
        <fullName evidence="14">Cytochrome P450</fullName>
    </recommendedName>
</protein>
<keyword evidence="5" id="KW-0479">Metal-binding</keyword>
<reference evidence="12 13" key="1">
    <citation type="journal article" date="2014" name="Agronomy (Basel)">
        <title>A Draft Genome Sequence for Ensete ventricosum, the Drought-Tolerant Tree Against Hunger.</title>
        <authorList>
            <person name="Harrison J."/>
            <person name="Moore K.A."/>
            <person name="Paszkiewicz K."/>
            <person name="Jones T."/>
            <person name="Grant M."/>
            <person name="Ambacheew D."/>
            <person name="Muzemil S."/>
            <person name="Studholme D.J."/>
        </authorList>
    </citation>
    <scope>NUCLEOTIDE SEQUENCE [LARGE SCALE GENOMIC DNA]</scope>
</reference>